<sequence>MRREFKTTEFTFECEESEREYIFEVGFFHYTDDSRVYVEDIELTFLECLDSERENVINITPEQEREITSEIMTRYIERVEECCVKEIDTAAAYS</sequence>
<reference evidence="1 2" key="1">
    <citation type="submission" date="2019-02" db="EMBL/GenBank/DDBJ databases">
        <title>Deep-cultivation of Planctomycetes and their phenomic and genomic characterization uncovers novel biology.</title>
        <authorList>
            <person name="Wiegand S."/>
            <person name="Jogler M."/>
            <person name="Boedeker C."/>
            <person name="Pinto D."/>
            <person name="Vollmers J."/>
            <person name="Rivas-Marin E."/>
            <person name="Kohn T."/>
            <person name="Peeters S.H."/>
            <person name="Heuer A."/>
            <person name="Rast P."/>
            <person name="Oberbeckmann S."/>
            <person name="Bunk B."/>
            <person name="Jeske O."/>
            <person name="Meyerdierks A."/>
            <person name="Storesund J.E."/>
            <person name="Kallscheuer N."/>
            <person name="Luecker S."/>
            <person name="Lage O.M."/>
            <person name="Pohl T."/>
            <person name="Merkel B.J."/>
            <person name="Hornburger P."/>
            <person name="Mueller R.-W."/>
            <person name="Bruemmer F."/>
            <person name="Labrenz M."/>
            <person name="Spormann A.M."/>
            <person name="Op den Camp H."/>
            <person name="Overmann J."/>
            <person name="Amann R."/>
            <person name="Jetten M.S.M."/>
            <person name="Mascher T."/>
            <person name="Medema M.H."/>
            <person name="Devos D.P."/>
            <person name="Kaster A.-K."/>
            <person name="Ovreas L."/>
            <person name="Rohde M."/>
            <person name="Galperin M.Y."/>
            <person name="Jogler C."/>
        </authorList>
    </citation>
    <scope>NUCLEOTIDE SEQUENCE [LARGE SCALE GENOMIC DNA]</scope>
    <source>
        <strain evidence="1 2">Pan241w</strain>
    </source>
</reference>
<evidence type="ECO:0000313" key="1">
    <source>
        <dbReference type="EMBL" id="QDT41092.1"/>
    </source>
</evidence>
<dbReference type="RefSeq" id="WP_145212131.1">
    <property type="nucleotide sequence ID" value="NZ_CP036269.1"/>
</dbReference>
<dbReference type="Proteomes" id="UP000317171">
    <property type="component" value="Chromosome"/>
</dbReference>
<gene>
    <name evidence="1" type="ORF">Pan241w_11510</name>
</gene>
<name>A0A517RB31_9PLAN</name>
<dbReference type="KEGG" id="gaz:Pan241w_11510"/>
<evidence type="ECO:0000313" key="2">
    <source>
        <dbReference type="Proteomes" id="UP000317171"/>
    </source>
</evidence>
<accession>A0A517RB31</accession>
<dbReference type="AlphaFoldDB" id="A0A517RB31"/>
<keyword evidence="2" id="KW-1185">Reference proteome</keyword>
<protein>
    <submittedName>
        <fullName evidence="1">Uncharacterized protein</fullName>
    </submittedName>
</protein>
<proteinExistence type="predicted"/>
<organism evidence="1 2">
    <name type="scientific">Gimesia alba</name>
    <dbReference type="NCBI Taxonomy" id="2527973"/>
    <lineage>
        <taxon>Bacteria</taxon>
        <taxon>Pseudomonadati</taxon>
        <taxon>Planctomycetota</taxon>
        <taxon>Planctomycetia</taxon>
        <taxon>Planctomycetales</taxon>
        <taxon>Planctomycetaceae</taxon>
        <taxon>Gimesia</taxon>
    </lineage>
</organism>
<dbReference type="EMBL" id="CP036269">
    <property type="protein sequence ID" value="QDT41092.1"/>
    <property type="molecule type" value="Genomic_DNA"/>
</dbReference>